<evidence type="ECO:0000313" key="2">
    <source>
        <dbReference type="Proteomes" id="UP000811609"/>
    </source>
</evidence>
<keyword evidence="2" id="KW-1185">Reference proteome</keyword>
<reference evidence="1" key="1">
    <citation type="submission" date="2020-12" db="EMBL/GenBank/DDBJ databases">
        <title>WGS assembly of Carya illinoinensis cv. Pawnee.</title>
        <authorList>
            <person name="Platts A."/>
            <person name="Shu S."/>
            <person name="Wright S."/>
            <person name="Barry K."/>
            <person name="Edger P."/>
            <person name="Pires J.C."/>
            <person name="Schmutz J."/>
        </authorList>
    </citation>
    <scope>NUCLEOTIDE SEQUENCE</scope>
    <source>
        <tissue evidence="1">Leaf</tissue>
    </source>
</reference>
<gene>
    <name evidence="1" type="ORF">CIPAW_10G023700</name>
</gene>
<accession>A0A8T1P6M2</accession>
<name>A0A8T1P6M2_CARIL</name>
<dbReference type="Proteomes" id="UP000811609">
    <property type="component" value="Chromosome 10"/>
</dbReference>
<protein>
    <submittedName>
        <fullName evidence="1">Uncharacterized protein</fullName>
    </submittedName>
</protein>
<proteinExistence type="predicted"/>
<organism evidence="1 2">
    <name type="scientific">Carya illinoinensis</name>
    <name type="common">Pecan</name>
    <dbReference type="NCBI Taxonomy" id="32201"/>
    <lineage>
        <taxon>Eukaryota</taxon>
        <taxon>Viridiplantae</taxon>
        <taxon>Streptophyta</taxon>
        <taxon>Embryophyta</taxon>
        <taxon>Tracheophyta</taxon>
        <taxon>Spermatophyta</taxon>
        <taxon>Magnoliopsida</taxon>
        <taxon>eudicotyledons</taxon>
        <taxon>Gunneridae</taxon>
        <taxon>Pentapetalae</taxon>
        <taxon>rosids</taxon>
        <taxon>fabids</taxon>
        <taxon>Fagales</taxon>
        <taxon>Juglandaceae</taxon>
        <taxon>Carya</taxon>
    </lineage>
</organism>
<evidence type="ECO:0000313" key="1">
    <source>
        <dbReference type="EMBL" id="KAG6638265.1"/>
    </source>
</evidence>
<dbReference type="EMBL" id="CM031818">
    <property type="protein sequence ID" value="KAG6638265.1"/>
    <property type="molecule type" value="Genomic_DNA"/>
</dbReference>
<comment type="caution">
    <text evidence="1">The sequence shown here is derived from an EMBL/GenBank/DDBJ whole genome shotgun (WGS) entry which is preliminary data.</text>
</comment>
<dbReference type="AlphaFoldDB" id="A0A8T1P6M2"/>
<sequence length="118" mass="13894">MGADPSTKQPSQWQITAHCSQTEVEIYTVHMCFQCSRRYSHIKKPHTHSFRTTKTRRLSIVLVSNDFQENYYIHRNCKKNHYTRCEINNNAKKTHTIASNPQYKKIIILNSSHQNTLS</sequence>